<feature type="region of interest" description="Disordered" evidence="5">
    <location>
        <begin position="477"/>
        <end position="502"/>
    </location>
</feature>
<dbReference type="Gene3D" id="3.30.200.160">
    <property type="entry name" value="TFIIIC, subcomplex tauA, subunit Sfc1, barrel domain"/>
    <property type="match status" value="1"/>
</dbReference>
<evidence type="ECO:0000313" key="8">
    <source>
        <dbReference type="EMBL" id="CAA7408220.1"/>
    </source>
</evidence>
<feature type="domain" description="Transcription factor IIIC subunit 5 HTH" evidence="6">
    <location>
        <begin position="208"/>
        <end position="355"/>
    </location>
</feature>
<feature type="compositionally biased region" description="Acidic residues" evidence="5">
    <location>
        <begin position="484"/>
        <end position="500"/>
    </location>
</feature>
<dbReference type="Pfam" id="PF09734">
    <property type="entry name" value="Tau95"/>
    <property type="match status" value="1"/>
</dbReference>
<dbReference type="InterPro" id="IPR040454">
    <property type="entry name" value="TF_IIIC_Tfc1/Sfc1"/>
</dbReference>
<dbReference type="GO" id="GO:0001003">
    <property type="term" value="F:RNA polymerase III type 2 promoter sequence-specific DNA binding"/>
    <property type="evidence" value="ECO:0007669"/>
    <property type="project" value="TreeGrafter"/>
</dbReference>
<dbReference type="Pfam" id="PF17682">
    <property type="entry name" value="Tau95_N"/>
    <property type="match status" value="1"/>
</dbReference>
<evidence type="ECO:0000259" key="7">
    <source>
        <dbReference type="Pfam" id="PF17682"/>
    </source>
</evidence>
<dbReference type="PANTHER" id="PTHR13230:SF5">
    <property type="entry name" value="GENERAL TRANSCRIPTION FACTOR 3C POLYPEPTIDE 5"/>
    <property type="match status" value="1"/>
</dbReference>
<keyword evidence="2" id="KW-0238">DNA-binding</keyword>
<evidence type="ECO:0000313" key="9">
    <source>
        <dbReference type="Proteomes" id="UP000663760"/>
    </source>
</evidence>
<feature type="domain" description="Transcription factor IIIC subunit Tfc1/Sfc1 triple barrel" evidence="7">
    <location>
        <begin position="20"/>
        <end position="170"/>
    </location>
</feature>
<feature type="compositionally biased region" description="Basic residues" evidence="5">
    <location>
        <begin position="96"/>
        <end position="112"/>
    </location>
</feature>
<evidence type="ECO:0000256" key="2">
    <source>
        <dbReference type="ARBA" id="ARBA00023125"/>
    </source>
</evidence>
<evidence type="ECO:0000256" key="3">
    <source>
        <dbReference type="ARBA" id="ARBA00023163"/>
    </source>
</evidence>
<dbReference type="GO" id="GO:0005634">
    <property type="term" value="C:nucleus"/>
    <property type="evidence" value="ECO:0007669"/>
    <property type="project" value="UniProtKB-SubCell"/>
</dbReference>
<feature type="compositionally biased region" description="Basic and acidic residues" evidence="5">
    <location>
        <begin position="113"/>
        <end position="123"/>
    </location>
</feature>
<evidence type="ECO:0000256" key="5">
    <source>
        <dbReference type="SAM" id="MobiDB-lite"/>
    </source>
</evidence>
<dbReference type="AlphaFoldDB" id="A0A7I8LEE3"/>
<evidence type="ECO:0000256" key="4">
    <source>
        <dbReference type="ARBA" id="ARBA00023242"/>
    </source>
</evidence>
<evidence type="ECO:0000259" key="6">
    <source>
        <dbReference type="Pfam" id="PF09734"/>
    </source>
</evidence>
<dbReference type="Proteomes" id="UP000663760">
    <property type="component" value="Chromosome 14"/>
</dbReference>
<evidence type="ECO:0000256" key="1">
    <source>
        <dbReference type="ARBA" id="ARBA00004123"/>
    </source>
</evidence>
<keyword evidence="4" id="KW-0539">Nucleus</keyword>
<dbReference type="PANTHER" id="PTHR13230">
    <property type="entry name" value="GENERAL TRANSCRIPTION FACTOR IIIC, POLYPEPTIDE 5"/>
    <property type="match status" value="1"/>
</dbReference>
<reference evidence="8" key="1">
    <citation type="submission" date="2020-02" db="EMBL/GenBank/DDBJ databases">
        <authorList>
            <person name="Scholz U."/>
            <person name="Mascher M."/>
            <person name="Fiebig A."/>
        </authorList>
    </citation>
    <scope>NUCLEOTIDE SEQUENCE</scope>
</reference>
<proteinExistence type="predicted"/>
<dbReference type="OrthoDB" id="5598268at2759"/>
<dbReference type="EMBL" id="LR746277">
    <property type="protein sequence ID" value="CAA7408220.1"/>
    <property type="molecule type" value="Genomic_DNA"/>
</dbReference>
<keyword evidence="3" id="KW-0804">Transcription</keyword>
<dbReference type="InterPro" id="IPR019136">
    <property type="entry name" value="TF_IIIC_su-5_HTH"/>
</dbReference>
<dbReference type="InterPro" id="IPR042536">
    <property type="entry name" value="TFIIIC_tauA_Sfc1"/>
</dbReference>
<keyword evidence="9" id="KW-1185">Reference proteome</keyword>
<organism evidence="8 9">
    <name type="scientific">Spirodela intermedia</name>
    <name type="common">Intermediate duckweed</name>
    <dbReference type="NCBI Taxonomy" id="51605"/>
    <lineage>
        <taxon>Eukaryota</taxon>
        <taxon>Viridiplantae</taxon>
        <taxon>Streptophyta</taxon>
        <taxon>Embryophyta</taxon>
        <taxon>Tracheophyta</taxon>
        <taxon>Spermatophyta</taxon>
        <taxon>Magnoliopsida</taxon>
        <taxon>Liliopsida</taxon>
        <taxon>Araceae</taxon>
        <taxon>Lemnoideae</taxon>
        <taxon>Spirodela</taxon>
    </lineage>
</organism>
<accession>A0A7I8LEE3</accession>
<name>A0A7I8LEE3_SPIIN</name>
<comment type="subcellular location">
    <subcellularLocation>
        <location evidence="1">Nucleus</location>
    </subcellularLocation>
</comment>
<gene>
    <name evidence="8" type="ORF">SI8410_14018898</name>
</gene>
<dbReference type="GO" id="GO:0000127">
    <property type="term" value="C:transcription factor TFIIIC complex"/>
    <property type="evidence" value="ECO:0007669"/>
    <property type="project" value="InterPro"/>
</dbReference>
<protein>
    <submittedName>
        <fullName evidence="8">Uncharacterized protein</fullName>
    </submittedName>
</protein>
<dbReference type="GO" id="GO:0006384">
    <property type="term" value="P:transcription initiation at RNA polymerase III promoter"/>
    <property type="evidence" value="ECO:0007669"/>
    <property type="project" value="InterPro"/>
</dbReference>
<dbReference type="InterPro" id="IPR041499">
    <property type="entry name" value="Tfc1/Sfc1_N"/>
</dbReference>
<dbReference type="GO" id="GO:0001002">
    <property type="term" value="F:RNA polymerase III type 1 promoter sequence-specific DNA binding"/>
    <property type="evidence" value="ECO:0007669"/>
    <property type="project" value="TreeGrafter"/>
</dbReference>
<feature type="region of interest" description="Disordered" evidence="5">
    <location>
        <begin position="96"/>
        <end position="132"/>
    </location>
</feature>
<sequence length="596" mass="68809">MGLIEDGAVSGVLPEAECFAVHYPGYPASVSRAVETLGGLEEIGKKRSLGTRRVETRPENRNDSRLELRFRPEDPYCHPAFGDLRPCSGLLLKVSKKRKKTKKKKKKKKQNTNKKEEVKRQESSENGDAEQGEFHVENEASAAESVQLSCSIVARVHHAYRFDGLADYQFVVPVHAAKSRQTKRRWDDVEPIIENGGLMDMEQDEMVMLVPKLFSTKDMPDEILLRPSVGSVSKQKQQQQQQAVEEHNWEMDIAPCLKLSYEIAAVPAKVNWEDHIPKDSFEWEWQMAVSKLFDERPIWPRWSLLERLLDDGVAVSYNQLRRLLPRSGFYFSTGPFGQFWIRKGYDPRIDPESRVMKQTWKDICRFQAFPKKSCTLQLFELHDEYIQQKMTDTPQQTTCTHSTGWFSRSTFELLSLRVKIRFLSVFPRKGAQKLLKSLRERFEKLKRLEILNREQGRDGQDGDSNKGLQPGHADCADDGFAANEAEDNSEEGEEEEELDEYGSQPRVIRVSIYLMMQHCFLLTTHSDMIFLQGDENGRCSLDAGSRILLLFYLITNSLTPNLNRSFYVSGFSFHFLNNYVREDNFSFDILERDNSK</sequence>